<dbReference type="EMBL" id="KN832043">
    <property type="protein sequence ID" value="KIN96598.1"/>
    <property type="molecule type" value="Genomic_DNA"/>
</dbReference>
<dbReference type="InParanoid" id="A0A0C3NMM1"/>
<reference evidence="2" key="2">
    <citation type="submission" date="2015-01" db="EMBL/GenBank/DDBJ databases">
        <title>Evolutionary Origins and Diversification of the Mycorrhizal Mutualists.</title>
        <authorList>
            <consortium name="DOE Joint Genome Institute"/>
            <consortium name="Mycorrhizal Genomics Consortium"/>
            <person name="Kohler A."/>
            <person name="Kuo A."/>
            <person name="Nagy L.G."/>
            <person name="Floudas D."/>
            <person name="Copeland A."/>
            <person name="Barry K.W."/>
            <person name="Cichocki N."/>
            <person name="Veneault-Fourrey C."/>
            <person name="LaButti K."/>
            <person name="Lindquist E.A."/>
            <person name="Lipzen A."/>
            <person name="Lundell T."/>
            <person name="Morin E."/>
            <person name="Murat C."/>
            <person name="Riley R."/>
            <person name="Ohm R."/>
            <person name="Sun H."/>
            <person name="Tunlid A."/>
            <person name="Henrissat B."/>
            <person name="Grigoriev I.V."/>
            <person name="Hibbett D.S."/>
            <person name="Martin F."/>
        </authorList>
    </citation>
    <scope>NUCLEOTIDE SEQUENCE [LARGE SCALE GENOMIC DNA]</scope>
    <source>
        <strain evidence="2">Marx 270</strain>
    </source>
</reference>
<name>A0A0C3NMM1_PISTI</name>
<dbReference type="AlphaFoldDB" id="A0A0C3NMM1"/>
<evidence type="ECO:0000313" key="1">
    <source>
        <dbReference type="EMBL" id="KIN96598.1"/>
    </source>
</evidence>
<sequence length="94" mass="10602">MMLEEHGHFYQCLNEIGKIIKRTPHVHDDLAHLQRIMLDAAAGVSKHQLWLAGRVTEQNKWSSICTARDNHPAAPVHPTEHVLTSLAHQTLDAI</sequence>
<dbReference type="Proteomes" id="UP000054217">
    <property type="component" value="Unassembled WGS sequence"/>
</dbReference>
<evidence type="ECO:0000313" key="2">
    <source>
        <dbReference type="Proteomes" id="UP000054217"/>
    </source>
</evidence>
<gene>
    <name evidence="1" type="ORF">M404DRAFT_239677</name>
</gene>
<dbReference type="HOGENOM" id="CLU_185483_1_0_1"/>
<reference evidence="1 2" key="1">
    <citation type="submission" date="2014-04" db="EMBL/GenBank/DDBJ databases">
        <authorList>
            <consortium name="DOE Joint Genome Institute"/>
            <person name="Kuo A."/>
            <person name="Kohler A."/>
            <person name="Costa M.D."/>
            <person name="Nagy L.G."/>
            <person name="Floudas D."/>
            <person name="Copeland A."/>
            <person name="Barry K.W."/>
            <person name="Cichocki N."/>
            <person name="Veneault-Fourrey C."/>
            <person name="LaButti K."/>
            <person name="Lindquist E.A."/>
            <person name="Lipzen A."/>
            <person name="Lundell T."/>
            <person name="Morin E."/>
            <person name="Murat C."/>
            <person name="Sun H."/>
            <person name="Tunlid A."/>
            <person name="Henrissat B."/>
            <person name="Grigoriev I.V."/>
            <person name="Hibbett D.S."/>
            <person name="Martin F."/>
            <person name="Nordberg H.P."/>
            <person name="Cantor M.N."/>
            <person name="Hua S.X."/>
        </authorList>
    </citation>
    <scope>NUCLEOTIDE SEQUENCE [LARGE SCALE GENOMIC DNA]</scope>
    <source>
        <strain evidence="1 2">Marx 270</strain>
    </source>
</reference>
<accession>A0A0C3NMM1</accession>
<keyword evidence="2" id="KW-1185">Reference proteome</keyword>
<organism evidence="1 2">
    <name type="scientific">Pisolithus tinctorius Marx 270</name>
    <dbReference type="NCBI Taxonomy" id="870435"/>
    <lineage>
        <taxon>Eukaryota</taxon>
        <taxon>Fungi</taxon>
        <taxon>Dikarya</taxon>
        <taxon>Basidiomycota</taxon>
        <taxon>Agaricomycotina</taxon>
        <taxon>Agaricomycetes</taxon>
        <taxon>Agaricomycetidae</taxon>
        <taxon>Boletales</taxon>
        <taxon>Sclerodermatineae</taxon>
        <taxon>Pisolithaceae</taxon>
        <taxon>Pisolithus</taxon>
    </lineage>
</organism>
<proteinExistence type="predicted"/>
<protein>
    <submittedName>
        <fullName evidence="1">Uncharacterized protein</fullName>
    </submittedName>
</protein>